<sequence>MERDHTWAATTSSPFRWGWPLLVLAAAAMWAASGCAVAPLSDPAESGRLGLTINEAGEPVFVLHVCSLPINTISAAAIPDDEMAAWPITDYIANRSLEAGIHEINPARPPSGWQIGRIQRFDDPAQLYALDAADPGSTGFVSGLRPTGAQVAALRLGQVLIGIDGETGARSVTRSAFEAEACDDPSRRL</sequence>
<dbReference type="PROSITE" id="PS51257">
    <property type="entry name" value="PROKAR_LIPOPROTEIN"/>
    <property type="match status" value="1"/>
</dbReference>
<keyword evidence="1" id="KW-0472">Membrane</keyword>
<comment type="caution">
    <text evidence="2">The sequence shown here is derived from an EMBL/GenBank/DDBJ whole genome shotgun (WGS) entry which is preliminary data.</text>
</comment>
<reference evidence="2 3" key="1">
    <citation type="submission" date="2018-11" db="EMBL/GenBank/DDBJ databases">
        <title>Sequencing the genomes of 1000 actinobacteria strains.</title>
        <authorList>
            <person name="Klenk H.-P."/>
        </authorList>
    </citation>
    <scope>NUCLEOTIDE SEQUENCE [LARGE SCALE GENOMIC DNA]</scope>
    <source>
        <strain evidence="2 3">DSM 12652</strain>
    </source>
</reference>
<evidence type="ECO:0000313" key="2">
    <source>
        <dbReference type="EMBL" id="ROR91029.1"/>
    </source>
</evidence>
<keyword evidence="3" id="KW-1185">Reference proteome</keyword>
<keyword evidence="1" id="KW-0812">Transmembrane</keyword>
<dbReference type="AlphaFoldDB" id="A0A3N2CU24"/>
<proteinExistence type="predicted"/>
<feature type="transmembrane region" description="Helical" evidence="1">
    <location>
        <begin position="17"/>
        <end position="40"/>
    </location>
</feature>
<evidence type="ECO:0000256" key="1">
    <source>
        <dbReference type="SAM" id="Phobius"/>
    </source>
</evidence>
<dbReference type="Proteomes" id="UP000281738">
    <property type="component" value="Unassembled WGS sequence"/>
</dbReference>
<name>A0A3N2CU24_9ACTN</name>
<dbReference type="EMBL" id="RKHO01000001">
    <property type="protein sequence ID" value="ROR91029.1"/>
    <property type="molecule type" value="Genomic_DNA"/>
</dbReference>
<accession>A0A3N2CU24</accession>
<gene>
    <name evidence="2" type="ORF">EDD33_1889</name>
</gene>
<evidence type="ECO:0000313" key="3">
    <source>
        <dbReference type="Proteomes" id="UP000281738"/>
    </source>
</evidence>
<organism evidence="2 3">
    <name type="scientific">Nocardioides aurantiacus</name>
    <dbReference type="NCBI Taxonomy" id="86796"/>
    <lineage>
        <taxon>Bacteria</taxon>
        <taxon>Bacillati</taxon>
        <taxon>Actinomycetota</taxon>
        <taxon>Actinomycetes</taxon>
        <taxon>Propionibacteriales</taxon>
        <taxon>Nocardioidaceae</taxon>
        <taxon>Nocardioides</taxon>
    </lineage>
</organism>
<keyword evidence="1" id="KW-1133">Transmembrane helix</keyword>
<protein>
    <submittedName>
        <fullName evidence="2">Uncharacterized protein</fullName>
    </submittedName>
</protein>